<dbReference type="RefSeq" id="WP_146946066.1">
    <property type="nucleotide sequence ID" value="NZ_VOQF01000001.1"/>
</dbReference>
<evidence type="ECO:0000313" key="2">
    <source>
        <dbReference type="Proteomes" id="UP000321363"/>
    </source>
</evidence>
<gene>
    <name evidence="1" type="ORF">FS935_03160</name>
</gene>
<dbReference type="OrthoDB" id="2884205at2"/>
<dbReference type="AlphaFoldDB" id="A0A5C6W5G1"/>
<dbReference type="Proteomes" id="UP000321363">
    <property type="component" value="Unassembled WGS sequence"/>
</dbReference>
<protein>
    <submittedName>
        <fullName evidence="1">Uncharacterized protein</fullName>
    </submittedName>
</protein>
<proteinExistence type="predicted"/>
<dbReference type="EMBL" id="VOQF01000001">
    <property type="protein sequence ID" value="TXC93207.1"/>
    <property type="molecule type" value="Genomic_DNA"/>
</dbReference>
<reference evidence="1 2" key="1">
    <citation type="journal article" date="2005" name="Int. J. Syst. Evol. Microbiol.">
        <title>Bacillus litoralis sp. nov., isolated from a tidal flat of the Yellow Sea in Korea.</title>
        <authorList>
            <person name="Yoon J.H."/>
            <person name="Oh T.K."/>
        </authorList>
    </citation>
    <scope>NUCLEOTIDE SEQUENCE [LARGE SCALE GENOMIC DNA]</scope>
    <source>
        <strain evidence="1 2">SW-211</strain>
    </source>
</reference>
<evidence type="ECO:0000313" key="1">
    <source>
        <dbReference type="EMBL" id="TXC93207.1"/>
    </source>
</evidence>
<keyword evidence="2" id="KW-1185">Reference proteome</keyword>
<name>A0A5C6W5G1_9BACI</name>
<comment type="caution">
    <text evidence="1">The sequence shown here is derived from an EMBL/GenBank/DDBJ whole genome shotgun (WGS) entry which is preliminary data.</text>
</comment>
<accession>A0A5C6W5G1</accession>
<sequence length="81" mass="9460">MRRLKRPTQSTIGQAWTGKHVILLQCEGNQLKQLYKSYHAPLEQPRYNCAETLSQLISIGYYIYKITPLSGNQIQYFLILE</sequence>
<organism evidence="1 2">
    <name type="scientific">Metabacillus litoralis</name>
    <dbReference type="NCBI Taxonomy" id="152268"/>
    <lineage>
        <taxon>Bacteria</taxon>
        <taxon>Bacillati</taxon>
        <taxon>Bacillota</taxon>
        <taxon>Bacilli</taxon>
        <taxon>Bacillales</taxon>
        <taxon>Bacillaceae</taxon>
        <taxon>Metabacillus</taxon>
    </lineage>
</organism>